<gene>
    <name evidence="1" type="ORF">EHE22_08945</name>
</gene>
<name>A0A7Y3T410_9HYPH</name>
<dbReference type="Gene3D" id="3.40.50.10140">
    <property type="entry name" value="Toll/interleukin-1 receptor homology (TIR) domain"/>
    <property type="match status" value="1"/>
</dbReference>
<comment type="caution">
    <text evidence="1">The sequence shown here is derived from an EMBL/GenBank/DDBJ whole genome shotgun (WGS) entry which is preliminary data.</text>
</comment>
<sequence length="262" mass="30226">MRIFASWSGEESKQIAELLKSWIPCVLQDADVYVSSQDIGKGERWLSSVTSNLSEIDFGIIVVTKSNMNAPWILFEAGALSKSVKGFVVPLLCGVETFEAATSPLTQFQYVRAVRHEMKDLIVQTNSVCPKPLDLKRVDAAFDKWWPDFEKAFAEIKLPDTKQAKKETDASRLSNIEDALGEVMLELRRMRRTQERPSYLVGEQNTSTPPEVLRINYPPTNLETAAFYDMRRQKIMRDEMIREREKEYNSIKRRPRRITEEK</sequence>
<evidence type="ECO:0000313" key="2">
    <source>
        <dbReference type="Proteomes" id="UP000526233"/>
    </source>
</evidence>
<reference evidence="1 2" key="1">
    <citation type="submission" date="2018-11" db="EMBL/GenBank/DDBJ databases">
        <title>Genome sequencing and analysis.</title>
        <authorList>
            <person name="Huang Y.-T."/>
        </authorList>
    </citation>
    <scope>NUCLEOTIDE SEQUENCE [LARGE SCALE GENOMIC DNA]</scope>
    <source>
        <strain evidence="1 2">SHIN</strain>
    </source>
</reference>
<protein>
    <submittedName>
        <fullName evidence="1">TIR domain-containing protein</fullName>
    </submittedName>
</protein>
<dbReference type="AlphaFoldDB" id="A0A7Y3T410"/>
<dbReference type="Proteomes" id="UP000526233">
    <property type="component" value="Unassembled WGS sequence"/>
</dbReference>
<dbReference type="SUPFAM" id="SSF52200">
    <property type="entry name" value="Toll/Interleukin receptor TIR domain"/>
    <property type="match status" value="1"/>
</dbReference>
<dbReference type="RefSeq" id="WP_171379867.1">
    <property type="nucleotide sequence ID" value="NZ_PKQI01000002.1"/>
</dbReference>
<dbReference type="EMBL" id="PKQI01000002">
    <property type="protein sequence ID" value="NNV20550.1"/>
    <property type="molecule type" value="Genomic_DNA"/>
</dbReference>
<evidence type="ECO:0000313" key="1">
    <source>
        <dbReference type="EMBL" id="NNV20550.1"/>
    </source>
</evidence>
<accession>A0A7Y3T410</accession>
<proteinExistence type="predicted"/>
<organism evidence="1 2">
    <name type="scientific">Brucella pseudogrignonensis</name>
    <dbReference type="NCBI Taxonomy" id="419475"/>
    <lineage>
        <taxon>Bacteria</taxon>
        <taxon>Pseudomonadati</taxon>
        <taxon>Pseudomonadota</taxon>
        <taxon>Alphaproteobacteria</taxon>
        <taxon>Hyphomicrobiales</taxon>
        <taxon>Brucellaceae</taxon>
        <taxon>Brucella/Ochrobactrum group</taxon>
        <taxon>Brucella</taxon>
    </lineage>
</organism>
<dbReference type="InterPro" id="IPR035897">
    <property type="entry name" value="Toll_tir_struct_dom_sf"/>
</dbReference>